<sequence>MIAYILVVILSAKQLLKILGYGVDRSSGRGVQVNITLVIKIHVAAVCKRVIVIGLGYAFVIRLGFQPMIGSVAGVDRRGLGKRMIGPRPGSRAITGRGTLCNRTVLL</sequence>
<name>A0A0D2YCV9_FUSOF</name>
<dbReference type="Proteomes" id="UP000002489">
    <property type="component" value="Unassembled WGS sequence"/>
</dbReference>
<dbReference type="AlphaFoldDB" id="A0A0D2YCV9"/>
<reference evidence="1" key="2">
    <citation type="submission" date="2025-08" db="UniProtKB">
        <authorList>
            <consortium name="EnsemblFungi"/>
        </authorList>
    </citation>
    <scope>IDENTIFICATION</scope>
    <source>
        <strain evidence="1">4287 / CBS 123668 / FGSC 9935 / NRRL 34936</strain>
    </source>
</reference>
<evidence type="ECO:0000313" key="2">
    <source>
        <dbReference type="Proteomes" id="UP000002489"/>
    </source>
</evidence>
<evidence type="ECO:0000313" key="1">
    <source>
        <dbReference type="EnsemblFungi" id="FOXG_14141P0"/>
    </source>
</evidence>
<organism evidence="1 2">
    <name type="scientific">Fusarium oxysporum (strain Fo5176)</name>
    <name type="common">Fusarium vascular wilt</name>
    <dbReference type="NCBI Taxonomy" id="660025"/>
    <lineage>
        <taxon>Eukaryota</taxon>
        <taxon>Fungi</taxon>
        <taxon>Dikarya</taxon>
        <taxon>Ascomycota</taxon>
        <taxon>Pezizomycotina</taxon>
        <taxon>Sordariomycetes</taxon>
        <taxon>Hypocreomycetidae</taxon>
        <taxon>Hypocreales</taxon>
        <taxon>Nectriaceae</taxon>
        <taxon>Fusarium</taxon>
        <taxon>Fusarium oxysporum species complex</taxon>
    </lineage>
</organism>
<proteinExistence type="predicted"/>
<dbReference type="EnsemblFungi" id="FOXG_14141T0">
    <property type="protein sequence ID" value="FOXG_14141P0"/>
    <property type="gene ID" value="FOXG_14141"/>
</dbReference>
<accession>A0A0D2YCV9</accession>
<protein>
    <submittedName>
        <fullName evidence="1">Uncharacterized protein</fullName>
    </submittedName>
</protein>
<reference evidence="2" key="1">
    <citation type="journal article" date="2012" name="Mol. Plant Microbe Interact.">
        <title>A highly conserved effector in Fusarium oxysporum is required for full virulence on Arabidopsis.</title>
        <authorList>
            <person name="Thatcher L.F."/>
            <person name="Gardiner D.M."/>
            <person name="Kazan K."/>
            <person name="Manners J."/>
        </authorList>
    </citation>
    <scope>NUCLEOTIDE SEQUENCE [LARGE SCALE GENOMIC DNA]</scope>
    <source>
        <strain evidence="2">Fo5176</strain>
    </source>
</reference>